<name>A0ABZ0YYC2_9GAMM</name>
<keyword evidence="3" id="KW-1185">Reference proteome</keyword>
<evidence type="ECO:0000256" key="1">
    <source>
        <dbReference type="SAM" id="Phobius"/>
    </source>
</evidence>
<keyword evidence="1" id="KW-0812">Transmembrane</keyword>
<dbReference type="Proteomes" id="UP001327459">
    <property type="component" value="Chromosome"/>
</dbReference>
<keyword evidence="1" id="KW-1133">Transmembrane helix</keyword>
<accession>A0ABZ0YYC2</accession>
<proteinExistence type="predicted"/>
<sequence length="151" mass="16054">MIQILLSVVGAAAGIVSMVSLYFWLVFANGVVTGDGGMVSFTQTVAPHMYESLSSSQKLLIHARDYFIVIGGAIGWLSFFALFAMTARPWNRLPRVVIGGCVVGVVAAAVTAMPIHAMSMVFAMPPVLAVSALLLRAYLAVPDAERGRILL</sequence>
<dbReference type="RefSeq" id="WP_322522171.1">
    <property type="nucleotide sequence ID" value="NZ_CP140153.1"/>
</dbReference>
<gene>
    <name evidence="2" type="ORF">SR882_04615</name>
</gene>
<evidence type="ECO:0000313" key="2">
    <source>
        <dbReference type="EMBL" id="WQH17191.1"/>
    </source>
</evidence>
<feature type="transmembrane region" description="Helical" evidence="1">
    <location>
        <begin position="121"/>
        <end position="141"/>
    </location>
</feature>
<evidence type="ECO:0000313" key="3">
    <source>
        <dbReference type="Proteomes" id="UP001327459"/>
    </source>
</evidence>
<feature type="transmembrane region" description="Helical" evidence="1">
    <location>
        <begin position="66"/>
        <end position="84"/>
    </location>
</feature>
<evidence type="ECO:0008006" key="4">
    <source>
        <dbReference type="Google" id="ProtNLM"/>
    </source>
</evidence>
<reference evidence="2 3" key="1">
    <citation type="submission" date="2023-11" db="EMBL/GenBank/DDBJ databases">
        <title>MicrobeMod: A computational toolkit for identifying prokaryotic methylation and restriction-modification with nanopore sequencing.</title>
        <authorList>
            <person name="Crits-Christoph A."/>
            <person name="Kang S.C."/>
            <person name="Lee H."/>
            <person name="Ostrov N."/>
        </authorList>
    </citation>
    <scope>NUCLEOTIDE SEQUENCE [LARGE SCALE GENOMIC DNA]</scope>
    <source>
        <strain evidence="2 3">ATCC 49870</strain>
    </source>
</reference>
<dbReference type="EMBL" id="CP140153">
    <property type="protein sequence ID" value="WQH17191.1"/>
    <property type="molecule type" value="Genomic_DNA"/>
</dbReference>
<keyword evidence="1" id="KW-0472">Membrane</keyword>
<organism evidence="2 3">
    <name type="scientific">Guyparkeria halophila</name>
    <dbReference type="NCBI Taxonomy" id="47960"/>
    <lineage>
        <taxon>Bacteria</taxon>
        <taxon>Pseudomonadati</taxon>
        <taxon>Pseudomonadota</taxon>
        <taxon>Gammaproteobacteria</taxon>
        <taxon>Chromatiales</taxon>
        <taxon>Thioalkalibacteraceae</taxon>
        <taxon>Guyparkeria</taxon>
    </lineage>
</organism>
<protein>
    <recommendedName>
        <fullName evidence="4">DUF4386 family protein</fullName>
    </recommendedName>
</protein>
<feature type="transmembrane region" description="Helical" evidence="1">
    <location>
        <begin position="96"/>
        <end position="115"/>
    </location>
</feature>